<dbReference type="OrthoDB" id="1522504at2"/>
<comment type="caution">
    <text evidence="11">The sequence shown here is derived from an EMBL/GenBank/DDBJ whole genome shotgun (WGS) entry which is preliminary data.</text>
</comment>
<dbReference type="InterPro" id="IPR003594">
    <property type="entry name" value="HATPase_dom"/>
</dbReference>
<feature type="domain" description="HAMP" evidence="10">
    <location>
        <begin position="200"/>
        <end position="252"/>
    </location>
</feature>
<evidence type="ECO:0000256" key="8">
    <source>
        <dbReference type="SAM" id="Phobius"/>
    </source>
</evidence>
<dbReference type="EMBL" id="VOXD01000027">
    <property type="protein sequence ID" value="TXF88035.1"/>
    <property type="molecule type" value="Genomic_DNA"/>
</dbReference>
<dbReference type="InterPro" id="IPR036890">
    <property type="entry name" value="HATPase_C_sf"/>
</dbReference>
<dbReference type="FunFam" id="3.30.565.10:FF:000006">
    <property type="entry name" value="Sensor histidine kinase WalK"/>
    <property type="match status" value="1"/>
</dbReference>
<keyword evidence="12" id="KW-1185">Reference proteome</keyword>
<dbReference type="Gene3D" id="3.30.565.10">
    <property type="entry name" value="Histidine kinase-like ATPase, C-terminal domain"/>
    <property type="match status" value="1"/>
</dbReference>
<dbReference type="SMART" id="SM00387">
    <property type="entry name" value="HATPase_c"/>
    <property type="match status" value="1"/>
</dbReference>
<dbReference type="GO" id="GO:0004721">
    <property type="term" value="F:phosphoprotein phosphatase activity"/>
    <property type="evidence" value="ECO:0007669"/>
    <property type="project" value="TreeGrafter"/>
</dbReference>
<keyword evidence="4" id="KW-0597">Phosphoprotein</keyword>
<dbReference type="InterPro" id="IPR036097">
    <property type="entry name" value="HisK_dim/P_sf"/>
</dbReference>
<dbReference type="PROSITE" id="PS50109">
    <property type="entry name" value="HIS_KIN"/>
    <property type="match status" value="1"/>
</dbReference>
<evidence type="ECO:0000259" key="10">
    <source>
        <dbReference type="PROSITE" id="PS50885"/>
    </source>
</evidence>
<evidence type="ECO:0000256" key="4">
    <source>
        <dbReference type="ARBA" id="ARBA00022553"/>
    </source>
</evidence>
<dbReference type="SMART" id="SM00388">
    <property type="entry name" value="HisKA"/>
    <property type="match status" value="1"/>
</dbReference>
<dbReference type="EC" id="2.7.13.3" evidence="3"/>
<name>A0A5C7FKY5_9BACT</name>
<dbReference type="CDD" id="cd00082">
    <property type="entry name" value="HisKA"/>
    <property type="match status" value="1"/>
</dbReference>
<gene>
    <name evidence="11" type="ORF">FUA23_16260</name>
</gene>
<protein>
    <recommendedName>
        <fullName evidence="3">histidine kinase</fullName>
        <ecNumber evidence="3">2.7.13.3</ecNumber>
    </recommendedName>
</protein>
<dbReference type="Pfam" id="PF00672">
    <property type="entry name" value="HAMP"/>
    <property type="match status" value="1"/>
</dbReference>
<evidence type="ECO:0000256" key="2">
    <source>
        <dbReference type="ARBA" id="ARBA00004370"/>
    </source>
</evidence>
<dbReference type="PRINTS" id="PR00344">
    <property type="entry name" value="BCTRLSENSOR"/>
</dbReference>
<evidence type="ECO:0000256" key="5">
    <source>
        <dbReference type="ARBA" id="ARBA00022679"/>
    </source>
</evidence>
<dbReference type="Pfam" id="PF00512">
    <property type="entry name" value="HisKA"/>
    <property type="match status" value="1"/>
</dbReference>
<evidence type="ECO:0000259" key="9">
    <source>
        <dbReference type="PROSITE" id="PS50109"/>
    </source>
</evidence>
<dbReference type="CDD" id="cd06225">
    <property type="entry name" value="HAMP"/>
    <property type="match status" value="1"/>
</dbReference>
<comment type="catalytic activity">
    <reaction evidence="1">
        <text>ATP + protein L-histidine = ADP + protein N-phospho-L-histidine.</text>
        <dbReference type="EC" id="2.7.13.3"/>
    </reaction>
</comment>
<dbReference type="SUPFAM" id="SSF158472">
    <property type="entry name" value="HAMP domain-like"/>
    <property type="match status" value="1"/>
</dbReference>
<dbReference type="Pfam" id="PF02518">
    <property type="entry name" value="HATPase_c"/>
    <property type="match status" value="1"/>
</dbReference>
<keyword evidence="8" id="KW-0812">Transmembrane</keyword>
<dbReference type="SUPFAM" id="SSF55874">
    <property type="entry name" value="ATPase domain of HSP90 chaperone/DNA topoisomerase II/histidine kinase"/>
    <property type="match status" value="1"/>
</dbReference>
<comment type="subcellular location">
    <subcellularLocation>
        <location evidence="2">Membrane</location>
    </subcellularLocation>
</comment>
<evidence type="ECO:0000313" key="12">
    <source>
        <dbReference type="Proteomes" id="UP000321907"/>
    </source>
</evidence>
<dbReference type="GO" id="GO:0000155">
    <property type="term" value="F:phosphorelay sensor kinase activity"/>
    <property type="evidence" value="ECO:0007669"/>
    <property type="project" value="InterPro"/>
</dbReference>
<reference evidence="11 12" key="1">
    <citation type="submission" date="2019-08" db="EMBL/GenBank/DDBJ databases">
        <title>Lewinella sp. strain SSH13 Genome sequencing and assembly.</title>
        <authorList>
            <person name="Kim I."/>
        </authorList>
    </citation>
    <scope>NUCLEOTIDE SEQUENCE [LARGE SCALE GENOMIC DNA]</scope>
    <source>
        <strain evidence="11 12">SSH13</strain>
    </source>
</reference>
<dbReference type="InterPro" id="IPR050351">
    <property type="entry name" value="BphY/WalK/GraS-like"/>
</dbReference>
<dbReference type="InterPro" id="IPR004358">
    <property type="entry name" value="Sig_transdc_His_kin-like_C"/>
</dbReference>
<dbReference type="InterPro" id="IPR005467">
    <property type="entry name" value="His_kinase_dom"/>
</dbReference>
<dbReference type="GO" id="GO:0016036">
    <property type="term" value="P:cellular response to phosphate starvation"/>
    <property type="evidence" value="ECO:0007669"/>
    <property type="project" value="TreeGrafter"/>
</dbReference>
<feature type="transmembrane region" description="Helical" evidence="8">
    <location>
        <begin position="6"/>
        <end position="24"/>
    </location>
</feature>
<dbReference type="PANTHER" id="PTHR45453">
    <property type="entry name" value="PHOSPHATE REGULON SENSOR PROTEIN PHOR"/>
    <property type="match status" value="1"/>
</dbReference>
<dbReference type="AlphaFoldDB" id="A0A5C7FKY5"/>
<dbReference type="PROSITE" id="PS50885">
    <property type="entry name" value="HAMP"/>
    <property type="match status" value="1"/>
</dbReference>
<dbReference type="RefSeq" id="WP_147931823.1">
    <property type="nucleotide sequence ID" value="NZ_VOXD01000027.1"/>
</dbReference>
<keyword evidence="5" id="KW-0808">Transferase</keyword>
<dbReference type="InterPro" id="IPR003661">
    <property type="entry name" value="HisK_dim/P_dom"/>
</dbReference>
<dbReference type="SMART" id="SM00304">
    <property type="entry name" value="HAMP"/>
    <property type="match status" value="1"/>
</dbReference>
<keyword evidence="7" id="KW-0902">Two-component regulatory system</keyword>
<organism evidence="11 12">
    <name type="scientific">Neolewinella aurantiaca</name>
    <dbReference type="NCBI Taxonomy" id="2602767"/>
    <lineage>
        <taxon>Bacteria</taxon>
        <taxon>Pseudomonadati</taxon>
        <taxon>Bacteroidota</taxon>
        <taxon>Saprospiria</taxon>
        <taxon>Saprospirales</taxon>
        <taxon>Lewinellaceae</taxon>
        <taxon>Neolewinella</taxon>
    </lineage>
</organism>
<dbReference type="GO" id="GO:0005886">
    <property type="term" value="C:plasma membrane"/>
    <property type="evidence" value="ECO:0007669"/>
    <property type="project" value="TreeGrafter"/>
</dbReference>
<evidence type="ECO:0000256" key="7">
    <source>
        <dbReference type="ARBA" id="ARBA00023012"/>
    </source>
</evidence>
<dbReference type="PANTHER" id="PTHR45453:SF1">
    <property type="entry name" value="PHOSPHATE REGULON SENSOR PROTEIN PHOR"/>
    <property type="match status" value="1"/>
</dbReference>
<evidence type="ECO:0000256" key="1">
    <source>
        <dbReference type="ARBA" id="ARBA00000085"/>
    </source>
</evidence>
<dbReference type="Gene3D" id="6.10.340.10">
    <property type="match status" value="1"/>
</dbReference>
<accession>A0A5C7FKY5</accession>
<evidence type="ECO:0000256" key="3">
    <source>
        <dbReference type="ARBA" id="ARBA00012438"/>
    </source>
</evidence>
<dbReference type="Gene3D" id="1.10.287.130">
    <property type="match status" value="1"/>
</dbReference>
<keyword evidence="8" id="KW-0472">Membrane</keyword>
<dbReference type="Proteomes" id="UP000321907">
    <property type="component" value="Unassembled WGS sequence"/>
</dbReference>
<keyword evidence="6 11" id="KW-0418">Kinase</keyword>
<proteinExistence type="predicted"/>
<dbReference type="InterPro" id="IPR003660">
    <property type="entry name" value="HAMP_dom"/>
</dbReference>
<dbReference type="SUPFAM" id="SSF47384">
    <property type="entry name" value="Homodimeric domain of signal transducing histidine kinase"/>
    <property type="match status" value="1"/>
</dbReference>
<dbReference type="CDD" id="cd00075">
    <property type="entry name" value="HATPase"/>
    <property type="match status" value="1"/>
</dbReference>
<evidence type="ECO:0000313" key="11">
    <source>
        <dbReference type="EMBL" id="TXF88035.1"/>
    </source>
</evidence>
<feature type="transmembrane region" description="Helical" evidence="8">
    <location>
        <begin position="183"/>
        <end position="202"/>
    </location>
</feature>
<evidence type="ECO:0000256" key="6">
    <source>
        <dbReference type="ARBA" id="ARBA00022777"/>
    </source>
</evidence>
<feature type="domain" description="Histidine kinase" evidence="9">
    <location>
        <begin position="267"/>
        <end position="485"/>
    </location>
</feature>
<sequence length="485" mass="53903">MNRLLFKFSAIILGILLIVGTAYVKISSYTNGEYQAEMSQRLNGGIAEYTVKQMEGSHAVMDTSMIKDIIKSLMDINPSVEVYLLNAKGDILAYDAPKGRVMLDRVDLAPVKQFVAAEPKSRPFIRGDDPRHPDEPNIFSAAEILDESGNLDCYVYIILSGDEQASVAAMLNSNYNFKLGRNLFFLSLLAAFLMSLLAIRYLTRNLRHIENTVHRFQEGDYAARVDTDQGGEFAFVAATFNEMADRINANIDELKSVDGLRRELVANISHDLRTPLAIVQGFVETLIMKSDTMPLEERKRHLNTIMKGTERLNVLISQLFEYSKLEASQVQLDKESFCVCELAFDVARKYSVLAKSQGIKIKVDQPEDLPFVTADLGLIERVMQNLIDNALKFTPEGGAINIDFSVFPHSVQVSVTDTGPGIPEDELPFIFDRYSQGSRAGNGENAGAGLGLAIVKKILDLHGQEVGIKSRLNEGTSFIFELPRT</sequence>
<keyword evidence="8" id="KW-1133">Transmembrane helix</keyword>